<evidence type="ECO:0000256" key="3">
    <source>
        <dbReference type="SAM" id="Coils"/>
    </source>
</evidence>
<evidence type="ECO:0000313" key="5">
    <source>
        <dbReference type="EMBL" id="PVV04293.1"/>
    </source>
</evidence>
<organism evidence="5 6">
    <name type="scientific">Smittium megazygosporum</name>
    <dbReference type="NCBI Taxonomy" id="133381"/>
    <lineage>
        <taxon>Eukaryota</taxon>
        <taxon>Fungi</taxon>
        <taxon>Fungi incertae sedis</taxon>
        <taxon>Zoopagomycota</taxon>
        <taxon>Kickxellomycotina</taxon>
        <taxon>Harpellomycetes</taxon>
        <taxon>Harpellales</taxon>
        <taxon>Legeriomycetaceae</taxon>
        <taxon>Smittium</taxon>
    </lineage>
</organism>
<comment type="caution">
    <text evidence="5">The sequence shown here is derived from an EMBL/GenBank/DDBJ whole genome shotgun (WGS) entry which is preliminary data.</text>
</comment>
<keyword evidence="6" id="KW-1185">Reference proteome</keyword>
<feature type="compositionally biased region" description="Basic and acidic residues" evidence="4">
    <location>
        <begin position="510"/>
        <end position="521"/>
    </location>
</feature>
<dbReference type="GO" id="GO:0006397">
    <property type="term" value="P:mRNA processing"/>
    <property type="evidence" value="ECO:0007669"/>
    <property type="project" value="InterPro"/>
</dbReference>
<feature type="region of interest" description="Disordered" evidence="4">
    <location>
        <begin position="394"/>
        <end position="531"/>
    </location>
</feature>
<dbReference type="GO" id="GO:0000445">
    <property type="term" value="C:THO complex part of transcription export complex"/>
    <property type="evidence" value="ECO:0007669"/>
    <property type="project" value="InterPro"/>
</dbReference>
<accession>A0A2T9ZI57</accession>
<dbReference type="AlphaFoldDB" id="A0A2T9ZI57"/>
<dbReference type="Proteomes" id="UP000245609">
    <property type="component" value="Unassembled WGS sequence"/>
</dbReference>
<feature type="compositionally biased region" description="Basic and acidic residues" evidence="4">
    <location>
        <begin position="421"/>
        <end position="449"/>
    </location>
</feature>
<dbReference type="Pfam" id="PF05615">
    <property type="entry name" value="THOC7"/>
    <property type="match status" value="1"/>
</dbReference>
<proteinExistence type="predicted"/>
<comment type="subcellular location">
    <subcellularLocation>
        <location evidence="1">Nucleus</location>
    </subcellularLocation>
</comment>
<dbReference type="EMBL" id="MBFS01000141">
    <property type="protein sequence ID" value="PVV04293.1"/>
    <property type="molecule type" value="Genomic_DNA"/>
</dbReference>
<protein>
    <submittedName>
        <fullName evidence="5">Uncharacterized protein</fullName>
    </submittedName>
</protein>
<name>A0A2T9ZI57_9FUNG</name>
<reference evidence="5 6" key="1">
    <citation type="journal article" date="2018" name="MBio">
        <title>Comparative Genomics Reveals the Core Gene Toolbox for the Fungus-Insect Symbiosis.</title>
        <authorList>
            <person name="Wang Y."/>
            <person name="Stata M."/>
            <person name="Wang W."/>
            <person name="Stajich J.E."/>
            <person name="White M.M."/>
            <person name="Moncalvo J.M."/>
        </authorList>
    </citation>
    <scope>NUCLEOTIDE SEQUENCE [LARGE SCALE GENOMIC DNA]</scope>
    <source>
        <strain evidence="5 6">SC-DP-2</strain>
    </source>
</reference>
<dbReference type="OrthoDB" id="25402at2759"/>
<evidence type="ECO:0000256" key="1">
    <source>
        <dbReference type="ARBA" id="ARBA00004123"/>
    </source>
</evidence>
<feature type="coiled-coil region" evidence="3">
    <location>
        <begin position="198"/>
        <end position="242"/>
    </location>
</feature>
<dbReference type="Gene3D" id="3.30.420.10">
    <property type="entry name" value="Ribonuclease H-like superfamily/Ribonuclease H"/>
    <property type="match status" value="1"/>
</dbReference>
<dbReference type="STRING" id="133381.A0A2T9ZI57"/>
<dbReference type="InterPro" id="IPR008501">
    <property type="entry name" value="THOC7/Mft1"/>
</dbReference>
<keyword evidence="2" id="KW-0539">Nucleus</keyword>
<dbReference type="InterPro" id="IPR036397">
    <property type="entry name" value="RNaseH_sf"/>
</dbReference>
<gene>
    <name evidence="5" type="ORF">BB560_001209</name>
</gene>
<sequence>MSQDSICSLLRTIKFSNFNRMIVRRADLYRVYQGSVTWNVVGKIYRDKETHNSKRYIKILNRHYFGTLGQYNILVSDPISQQDNTSCHTAKETRKWVKAQNINNMSLHPQSSDINLTKDCWELHKKELIYEAFIYNKLCNDERTFKKLLNEYLDALNAHDQKQDLPADKNGSSLNTSKINQDFASASKSILLDFQSFKNNFFRNITILKNEYESQEENAKEIHLLESEISAVNKQILELQSDLEKEKMIRGQINEYDEIALKINNYDSREKLQSEIDEISADVKKLEEGEELHGKFITGLRSQFLNCYGELNKLSTVLSISKNQSLESLETMSSIIAMEKGVVNNLDFKDNDASSIAFDEIMNDTDMDQSSMFELGDTLGTRIHIGMETDSPFIKATPMHESPNFLKNKSFNNSPLQEYSKPLDHSLTDDQNSEHGIEFEKQDLDEKETNSPSVSNSPLGIDADTDVNDKDPSPRFGSDDTNEFISKTNSSNYLVQSNNTEENQGNYDLEENKQGDYDHFILSDGEIEEDD</sequence>
<dbReference type="GO" id="GO:0003676">
    <property type="term" value="F:nucleic acid binding"/>
    <property type="evidence" value="ECO:0007669"/>
    <property type="project" value="InterPro"/>
</dbReference>
<feature type="compositionally biased region" description="Polar residues" evidence="4">
    <location>
        <begin position="405"/>
        <end position="417"/>
    </location>
</feature>
<keyword evidence="3" id="KW-0175">Coiled coil</keyword>
<feature type="compositionally biased region" description="Polar residues" evidence="4">
    <location>
        <begin position="483"/>
        <end position="506"/>
    </location>
</feature>
<evidence type="ECO:0000313" key="6">
    <source>
        <dbReference type="Proteomes" id="UP000245609"/>
    </source>
</evidence>
<evidence type="ECO:0000256" key="2">
    <source>
        <dbReference type="ARBA" id="ARBA00023242"/>
    </source>
</evidence>
<evidence type="ECO:0000256" key="4">
    <source>
        <dbReference type="SAM" id="MobiDB-lite"/>
    </source>
</evidence>